<dbReference type="Proteomes" id="UP000277204">
    <property type="component" value="Unassembled WGS sequence"/>
</dbReference>
<dbReference type="AlphaFoldDB" id="A0A3P8EBM9"/>
<accession>A0A3P8EBM9</accession>
<reference evidence="1 2" key="1">
    <citation type="submission" date="2018-11" db="EMBL/GenBank/DDBJ databases">
        <authorList>
            <consortium name="Pathogen Informatics"/>
        </authorList>
    </citation>
    <scope>NUCLEOTIDE SEQUENCE [LARGE SCALE GENOMIC DNA]</scope>
    <source>
        <strain evidence="1 2">Zambia</strain>
    </source>
</reference>
<proteinExistence type="predicted"/>
<evidence type="ECO:0000313" key="2">
    <source>
        <dbReference type="Proteomes" id="UP000277204"/>
    </source>
</evidence>
<keyword evidence="2" id="KW-1185">Reference proteome</keyword>
<dbReference type="EMBL" id="UZAI01019259">
    <property type="protein sequence ID" value="VDP43988.1"/>
    <property type="molecule type" value="Genomic_DNA"/>
</dbReference>
<organism evidence="1 2">
    <name type="scientific">Schistosoma margrebowiei</name>
    <dbReference type="NCBI Taxonomy" id="48269"/>
    <lineage>
        <taxon>Eukaryota</taxon>
        <taxon>Metazoa</taxon>
        <taxon>Spiralia</taxon>
        <taxon>Lophotrochozoa</taxon>
        <taxon>Platyhelminthes</taxon>
        <taxon>Trematoda</taxon>
        <taxon>Digenea</taxon>
        <taxon>Strigeidida</taxon>
        <taxon>Schistosomatoidea</taxon>
        <taxon>Schistosomatidae</taxon>
        <taxon>Schistosoma</taxon>
    </lineage>
</organism>
<name>A0A3P8EBM9_9TREM</name>
<evidence type="ECO:0000313" key="1">
    <source>
        <dbReference type="EMBL" id="VDP43988.1"/>
    </source>
</evidence>
<protein>
    <submittedName>
        <fullName evidence="1">Uncharacterized protein</fullName>
    </submittedName>
</protein>
<gene>
    <name evidence="1" type="ORF">SMRZ_LOCUS22618</name>
</gene>
<sequence>MKTRHFKLYSVSSWTNFIHYDCTRWTLRFHMTRMFNWMITIMCETARLITFRCTRSTGLWRMQYGVTTAAY</sequence>